<dbReference type="AlphaFoldDB" id="A0A8S9FCL7"/>
<evidence type="ECO:0000256" key="6">
    <source>
        <dbReference type="ARBA" id="ARBA00023295"/>
    </source>
</evidence>
<dbReference type="InterPro" id="IPR006626">
    <property type="entry name" value="PbH1"/>
</dbReference>
<comment type="caution">
    <text evidence="9">The sequence shown here is derived from an EMBL/GenBank/DDBJ whole genome shotgun (WGS) entry which is preliminary data.</text>
</comment>
<keyword evidence="4" id="KW-0964">Secreted</keyword>
<comment type="subcellular location">
    <subcellularLocation>
        <location evidence="1">Secreted</location>
        <location evidence="1">Cell wall</location>
    </subcellularLocation>
</comment>
<keyword evidence="3" id="KW-0134">Cell wall</keyword>
<evidence type="ECO:0000256" key="5">
    <source>
        <dbReference type="ARBA" id="ARBA00022801"/>
    </source>
</evidence>
<evidence type="ECO:0000256" key="3">
    <source>
        <dbReference type="ARBA" id="ARBA00022512"/>
    </source>
</evidence>
<dbReference type="InterPro" id="IPR011050">
    <property type="entry name" value="Pectin_lyase_fold/virulence"/>
</dbReference>
<keyword evidence="7" id="KW-0961">Cell wall biogenesis/degradation</keyword>
<dbReference type="FunFam" id="2.160.20.10:FF:000004">
    <property type="entry name" value="Pectin lyase-like superfamily protein"/>
    <property type="match status" value="1"/>
</dbReference>
<dbReference type="SMART" id="SM00710">
    <property type="entry name" value="PbH1"/>
    <property type="match status" value="18"/>
</dbReference>
<evidence type="ECO:0000256" key="2">
    <source>
        <dbReference type="ARBA" id="ARBA00008834"/>
    </source>
</evidence>
<dbReference type="GO" id="GO:0005975">
    <property type="term" value="P:carbohydrate metabolic process"/>
    <property type="evidence" value="ECO:0007669"/>
    <property type="project" value="InterPro"/>
</dbReference>
<reference evidence="9" key="1">
    <citation type="submission" date="2019-12" db="EMBL/GenBank/DDBJ databases">
        <title>Genome sequencing and annotation of Brassica cretica.</title>
        <authorList>
            <person name="Studholme D.J."/>
            <person name="Sarris P.F."/>
        </authorList>
    </citation>
    <scope>NUCLEOTIDE SEQUENCE</scope>
    <source>
        <strain evidence="9">PFS-102/07</strain>
        <tissue evidence="9">Leaf</tissue>
    </source>
</reference>
<dbReference type="EMBL" id="QGKY02002305">
    <property type="protein sequence ID" value="KAF2530664.1"/>
    <property type="molecule type" value="Genomic_DNA"/>
</dbReference>
<accession>A0A8S9FCL7</accession>
<proteinExistence type="inferred from homology"/>
<sequence>MTNYNFIIVVKFLVTFLIFVSPNKILAFYDRFYGYAEEPMGPPSFPYEVFDVSEFGASSNADSDNTLAFEKTWWAACNHQGRSKFYVPEGRFLVDAIQFKGPCRTESTMEVEITGDLIAPTSIKDFPSNQWIGFSQLNDIFLYGSTNLDGRGDVEAWKQKSCEDSRCDKLITSLSLENVSNSIIENISLSNAKGFHLRLHSASNVTVHNVSISSPWDSPNTDGIHVHSSSFINITNSTIGAGDDCVSISTGSLDVLVSGTHCGPGHGFSIGSLGKVKNEEEVRRIKFQNCTVNGADNGARIKTWPTSPPSEASDITFEDILMINVSNPIIIDQEYCPSNSCNTTSASLVKLSNIEFKNIRGTYSSDFGVNLRCSSIVACENITLIDVNLNEPMGPSFPYEVFDVSKFGASPNAESDNTLAFEKTWWAACNHQGRSKFYVPEGRFLVGAIQFKGPCRTESTMEVEITGDLIAPTGIKDFPLNQWIGFSQLNDIFLYGSTNLDGRGDVEAWKQKSCEDSKCDKLITSLSLDNVSNSIIENISLSNAKGFHLRLDSASNVTVHNVSISSPWDSPNTDGIHVHSSSFINITNSTIGAGDDCVSISTGSLDVLVSGTHCGPGHGFSIGSLGKVKNEEEVRRINPNTDGIHVHSSSFINITNSTIGAGDDCVSISTGSLDVLVSGTHCGPGHGFSIGSLGKVKNEEEVRRIKFQNCTVNGADNGARIKTWPTSPPSEASDITFEDILMINVSNPIIIDQEYCPSNSCNTTSASLVKLSNIEFKNIRGTYSSDFGVNLRCSSIVACENITLIDVNLNGTKTPKEKWEQEKFSTKGSLNGLASLSLDNVSNSIIENISLSNAKGFHLRLDSASNVTVHNVSISSPWDSPNTDGIHVHSSSFINITNSTIGAGDDCVSISTGSLDVLVSGTHCGPGHGFSIGSLGKVKNEEEVRRIKFQNCTVNGADNGVRIKTWPTSPPSQASDITFEDILMINVSNPIFIDQEYCPSNSCNTTSASMVKLSNIEFKNIRGTYRSDIGVNLKCSSVVACENITLIDVNLNGTNSTYKTPKEKWEQEKFSTKGSLNGLAVFNSTFN</sequence>
<evidence type="ECO:0000313" key="9">
    <source>
        <dbReference type="EMBL" id="KAF2530664.1"/>
    </source>
</evidence>
<dbReference type="Gene3D" id="2.160.20.10">
    <property type="entry name" value="Single-stranded right-handed beta-helix, Pectin lyase-like"/>
    <property type="match status" value="4"/>
</dbReference>
<evidence type="ECO:0000256" key="4">
    <source>
        <dbReference type="ARBA" id="ARBA00022525"/>
    </source>
</evidence>
<dbReference type="GO" id="GO:0004650">
    <property type="term" value="F:polygalacturonase activity"/>
    <property type="evidence" value="ECO:0007669"/>
    <property type="project" value="InterPro"/>
</dbReference>
<keyword evidence="5 8" id="KW-0378">Hydrolase</keyword>
<evidence type="ECO:0008006" key="10">
    <source>
        <dbReference type="Google" id="ProtNLM"/>
    </source>
</evidence>
<comment type="similarity">
    <text evidence="2 8">Belongs to the glycosyl hydrolase 28 family.</text>
</comment>
<evidence type="ECO:0000256" key="1">
    <source>
        <dbReference type="ARBA" id="ARBA00004191"/>
    </source>
</evidence>
<dbReference type="InterPro" id="IPR012334">
    <property type="entry name" value="Pectin_lyas_fold"/>
</dbReference>
<dbReference type="InterPro" id="IPR000743">
    <property type="entry name" value="Glyco_hydro_28"/>
</dbReference>
<keyword evidence="6 8" id="KW-0326">Glycosidase</keyword>
<evidence type="ECO:0000256" key="7">
    <source>
        <dbReference type="ARBA" id="ARBA00023316"/>
    </source>
</evidence>
<gene>
    <name evidence="9" type="ORF">F2Q70_00032182</name>
</gene>
<protein>
    <recommendedName>
        <fullName evidence="10">Endo-polygalacturonase</fullName>
    </recommendedName>
</protein>
<dbReference type="SUPFAM" id="SSF51126">
    <property type="entry name" value="Pectin lyase-like"/>
    <property type="match status" value="4"/>
</dbReference>
<dbReference type="Pfam" id="PF00295">
    <property type="entry name" value="Glyco_hydro_28"/>
    <property type="match status" value="4"/>
</dbReference>
<organism evidence="9">
    <name type="scientific">Brassica cretica</name>
    <name type="common">Mustard</name>
    <dbReference type="NCBI Taxonomy" id="69181"/>
    <lineage>
        <taxon>Eukaryota</taxon>
        <taxon>Viridiplantae</taxon>
        <taxon>Streptophyta</taxon>
        <taxon>Embryophyta</taxon>
        <taxon>Tracheophyta</taxon>
        <taxon>Spermatophyta</taxon>
        <taxon>Magnoliopsida</taxon>
        <taxon>eudicotyledons</taxon>
        <taxon>Gunneridae</taxon>
        <taxon>Pentapetalae</taxon>
        <taxon>rosids</taxon>
        <taxon>malvids</taxon>
        <taxon>Brassicales</taxon>
        <taxon>Brassicaceae</taxon>
        <taxon>Brassiceae</taxon>
        <taxon>Brassica</taxon>
    </lineage>
</organism>
<dbReference type="GO" id="GO:0071555">
    <property type="term" value="P:cell wall organization"/>
    <property type="evidence" value="ECO:0007669"/>
    <property type="project" value="UniProtKB-KW"/>
</dbReference>
<name>A0A8S9FCL7_BRACR</name>
<evidence type="ECO:0000256" key="8">
    <source>
        <dbReference type="RuleBase" id="RU361169"/>
    </source>
</evidence>
<dbReference type="PANTHER" id="PTHR31375">
    <property type="match status" value="1"/>
</dbReference>